<dbReference type="InterPro" id="IPR036388">
    <property type="entry name" value="WH-like_DNA-bd_sf"/>
</dbReference>
<evidence type="ECO:0000259" key="5">
    <source>
        <dbReference type="PROSITE" id="PS50931"/>
    </source>
</evidence>
<dbReference type="RefSeq" id="WP_418158816.1">
    <property type="nucleotide sequence ID" value="NZ_JBBLZC010000005.1"/>
</dbReference>
<dbReference type="Gene3D" id="1.10.10.10">
    <property type="entry name" value="Winged helix-like DNA-binding domain superfamily/Winged helix DNA-binding domain"/>
    <property type="match status" value="1"/>
</dbReference>
<evidence type="ECO:0000256" key="4">
    <source>
        <dbReference type="ARBA" id="ARBA00023163"/>
    </source>
</evidence>
<dbReference type="Proteomes" id="UP001375743">
    <property type="component" value="Unassembled WGS sequence"/>
</dbReference>
<dbReference type="Gene3D" id="3.40.190.290">
    <property type="match status" value="1"/>
</dbReference>
<dbReference type="PROSITE" id="PS50931">
    <property type="entry name" value="HTH_LYSR"/>
    <property type="match status" value="1"/>
</dbReference>
<dbReference type="EMBL" id="JBBLZC010000005">
    <property type="protein sequence ID" value="MEK0082969.1"/>
    <property type="molecule type" value="Genomic_DNA"/>
</dbReference>
<dbReference type="InterPro" id="IPR058163">
    <property type="entry name" value="LysR-type_TF_proteobact-type"/>
</dbReference>
<sequence length="310" mass="34183">MDRLQSMAVFVRVAELGSFSGAARQLGLSKSAVSKHVTALEERLGVRLINRTTRRLALTEAGAAYRDYCARIVQEVEEAELMAMQHSAAPRGRLKLNAPVTFGFLHLGPLLPEFLTRYPGVEIELVLNDRFIDLLEEGFDLAVRIGQLADSSLIARRLATTRSICAASPAYLARAGIPREPADLARHNCLRYSLRRERDTWSFRRGAEHVAVKIGGNLEVNNGDALRSAALEGLGIVCLPDFIIGEDLERGLLQPLLPDWQTPESPIHAVFPPQRHASGKLRAFVDFLVEKLGRKDGWSGGCRRAGREAS</sequence>
<accession>A0ABU8XPY1</accession>
<dbReference type="SUPFAM" id="SSF53850">
    <property type="entry name" value="Periplasmic binding protein-like II"/>
    <property type="match status" value="1"/>
</dbReference>
<dbReference type="InterPro" id="IPR000847">
    <property type="entry name" value="LysR_HTH_N"/>
</dbReference>
<organism evidence="6 7">
    <name type="scientific">Benzoatithermus flavus</name>
    <dbReference type="NCBI Taxonomy" id="3108223"/>
    <lineage>
        <taxon>Bacteria</taxon>
        <taxon>Pseudomonadati</taxon>
        <taxon>Pseudomonadota</taxon>
        <taxon>Alphaproteobacteria</taxon>
        <taxon>Geminicoccales</taxon>
        <taxon>Geminicoccaceae</taxon>
        <taxon>Benzoatithermus</taxon>
    </lineage>
</organism>
<keyword evidence="4" id="KW-0804">Transcription</keyword>
<dbReference type="PRINTS" id="PR00039">
    <property type="entry name" value="HTHLYSR"/>
</dbReference>
<proteinExistence type="inferred from homology"/>
<evidence type="ECO:0000313" key="6">
    <source>
        <dbReference type="EMBL" id="MEK0082969.1"/>
    </source>
</evidence>
<dbReference type="PANTHER" id="PTHR30537">
    <property type="entry name" value="HTH-TYPE TRANSCRIPTIONAL REGULATOR"/>
    <property type="match status" value="1"/>
</dbReference>
<dbReference type="Pfam" id="PF00126">
    <property type="entry name" value="HTH_1"/>
    <property type="match status" value="1"/>
</dbReference>
<keyword evidence="3" id="KW-0238">DNA-binding</keyword>
<feature type="domain" description="HTH lysR-type" evidence="5">
    <location>
        <begin position="1"/>
        <end position="59"/>
    </location>
</feature>
<name>A0ABU8XPY1_9PROT</name>
<keyword evidence="2" id="KW-0805">Transcription regulation</keyword>
<evidence type="ECO:0000313" key="7">
    <source>
        <dbReference type="Proteomes" id="UP001375743"/>
    </source>
</evidence>
<keyword evidence="7" id="KW-1185">Reference proteome</keyword>
<dbReference type="SUPFAM" id="SSF46785">
    <property type="entry name" value="Winged helix' DNA-binding domain"/>
    <property type="match status" value="1"/>
</dbReference>
<evidence type="ECO:0000256" key="1">
    <source>
        <dbReference type="ARBA" id="ARBA00009437"/>
    </source>
</evidence>
<dbReference type="InterPro" id="IPR005119">
    <property type="entry name" value="LysR_subst-bd"/>
</dbReference>
<dbReference type="CDD" id="cd08422">
    <property type="entry name" value="PBP2_CrgA_like"/>
    <property type="match status" value="1"/>
</dbReference>
<gene>
    <name evidence="6" type="ORF">U1T56_07390</name>
</gene>
<dbReference type="InterPro" id="IPR036390">
    <property type="entry name" value="WH_DNA-bd_sf"/>
</dbReference>
<evidence type="ECO:0000256" key="2">
    <source>
        <dbReference type="ARBA" id="ARBA00023015"/>
    </source>
</evidence>
<protein>
    <submittedName>
        <fullName evidence="6">LysR family transcriptional regulator</fullName>
    </submittedName>
</protein>
<dbReference type="PANTHER" id="PTHR30537:SF5">
    <property type="entry name" value="HTH-TYPE TRANSCRIPTIONAL ACTIVATOR TTDR-RELATED"/>
    <property type="match status" value="1"/>
</dbReference>
<evidence type="ECO:0000256" key="3">
    <source>
        <dbReference type="ARBA" id="ARBA00023125"/>
    </source>
</evidence>
<dbReference type="Pfam" id="PF03466">
    <property type="entry name" value="LysR_substrate"/>
    <property type="match status" value="1"/>
</dbReference>
<reference evidence="6 7" key="1">
    <citation type="submission" date="2024-01" db="EMBL/GenBank/DDBJ databases">
        <title>Multi-omics insights into the function and evolution of sodium benzoate biodegradation pathways in Benzoatithermus flavus gen. nov., sp. nov. from hot spring.</title>
        <authorList>
            <person name="Hu C.-J."/>
            <person name="Li W.-J."/>
        </authorList>
    </citation>
    <scope>NUCLEOTIDE SEQUENCE [LARGE SCALE GENOMIC DNA]</scope>
    <source>
        <strain evidence="6 7">SYSU G07066</strain>
    </source>
</reference>
<comment type="similarity">
    <text evidence="1">Belongs to the LysR transcriptional regulatory family.</text>
</comment>
<comment type="caution">
    <text evidence="6">The sequence shown here is derived from an EMBL/GenBank/DDBJ whole genome shotgun (WGS) entry which is preliminary data.</text>
</comment>